<sequence>MSCEEEEEEEEEEESWVNGVGLNCGKLIWVGLEGVAKLGQEDRCRSLALCSLACIM</sequence>
<proteinExistence type="predicted"/>
<keyword evidence="2" id="KW-1185">Reference proteome</keyword>
<organism evidence="1 2">
    <name type="scientific">Nelumbo nucifera</name>
    <name type="common">Sacred lotus</name>
    <dbReference type="NCBI Taxonomy" id="4432"/>
    <lineage>
        <taxon>Eukaryota</taxon>
        <taxon>Viridiplantae</taxon>
        <taxon>Streptophyta</taxon>
        <taxon>Embryophyta</taxon>
        <taxon>Tracheophyta</taxon>
        <taxon>Spermatophyta</taxon>
        <taxon>Magnoliopsida</taxon>
        <taxon>Proteales</taxon>
        <taxon>Nelumbonaceae</taxon>
        <taxon>Nelumbo</taxon>
    </lineage>
</organism>
<name>A0A822Z7Y6_NELNU</name>
<accession>A0A822Z7Y6</accession>
<evidence type="ECO:0000313" key="2">
    <source>
        <dbReference type="Proteomes" id="UP000607653"/>
    </source>
</evidence>
<evidence type="ECO:0000313" key="1">
    <source>
        <dbReference type="EMBL" id="DAD40967.1"/>
    </source>
</evidence>
<dbReference type="Proteomes" id="UP000607653">
    <property type="component" value="Unassembled WGS sequence"/>
</dbReference>
<reference evidence="1 2" key="1">
    <citation type="journal article" date="2020" name="Mol. Biol. Evol.">
        <title>Distinct Expression and Methylation Patterns for Genes with Different Fates following a Single Whole-Genome Duplication in Flowering Plants.</title>
        <authorList>
            <person name="Shi T."/>
            <person name="Rahmani R.S."/>
            <person name="Gugger P.F."/>
            <person name="Wang M."/>
            <person name="Li H."/>
            <person name="Zhang Y."/>
            <person name="Li Z."/>
            <person name="Wang Q."/>
            <person name="Van de Peer Y."/>
            <person name="Marchal K."/>
            <person name="Chen J."/>
        </authorList>
    </citation>
    <scope>NUCLEOTIDE SEQUENCE [LARGE SCALE GENOMIC DNA]</scope>
    <source>
        <tissue evidence="1">Leaf</tissue>
    </source>
</reference>
<comment type="caution">
    <text evidence="1">The sequence shown here is derived from an EMBL/GenBank/DDBJ whole genome shotgun (WGS) entry which is preliminary data.</text>
</comment>
<dbReference type="AlphaFoldDB" id="A0A822Z7Y6"/>
<gene>
    <name evidence="1" type="ORF">HUJ06_015290</name>
</gene>
<protein>
    <submittedName>
        <fullName evidence="1">Uncharacterized protein</fullName>
    </submittedName>
</protein>
<dbReference type="EMBL" id="DUZY01000005">
    <property type="protein sequence ID" value="DAD40967.1"/>
    <property type="molecule type" value="Genomic_DNA"/>
</dbReference>